<comment type="catalytic activity">
    <reaction evidence="8 10">
        <text>deamido-NAD(+) + NH4(+) + ATP = AMP + diphosphate + NAD(+) + H(+)</text>
        <dbReference type="Rhea" id="RHEA:21188"/>
        <dbReference type="ChEBI" id="CHEBI:15378"/>
        <dbReference type="ChEBI" id="CHEBI:28938"/>
        <dbReference type="ChEBI" id="CHEBI:30616"/>
        <dbReference type="ChEBI" id="CHEBI:33019"/>
        <dbReference type="ChEBI" id="CHEBI:57540"/>
        <dbReference type="ChEBI" id="CHEBI:58437"/>
        <dbReference type="ChEBI" id="CHEBI:456215"/>
        <dbReference type="EC" id="6.3.1.5"/>
    </reaction>
</comment>
<keyword evidence="2 8" id="KW-0436">Ligase</keyword>
<feature type="binding site" description="in other chain" evidence="8">
    <location>
        <position position="185"/>
    </location>
    <ligand>
        <name>deamido-NAD(+)</name>
        <dbReference type="ChEBI" id="CHEBI:58437"/>
        <note>ligand shared between two neighboring subunits</note>
    </ligand>
</feature>
<evidence type="ECO:0000256" key="1">
    <source>
        <dbReference type="ARBA" id="ARBA00005859"/>
    </source>
</evidence>
<feature type="binding site" evidence="8">
    <location>
        <position position="201"/>
    </location>
    <ligand>
        <name>ATP</name>
        <dbReference type="ChEBI" id="CHEBI:30616"/>
    </ligand>
</feature>
<evidence type="ECO:0000256" key="5">
    <source>
        <dbReference type="ARBA" id="ARBA00022840"/>
    </source>
</evidence>
<sequence length="292" mass="31584">MNDNSTLAADDMLREWAVQPTEGRDWDAEITSRVRFLQQTLISAGRNRLVLGISGGVDSLVAGKLCQLAIDGLKTRDPGAAFIAVRLPYGVQADEGDAQASIAFIGPDRTDLVDIEPAVNAIHTAVMGAASSNHDLPDEARLDFERGNVKARVRMTVQYEIAALNNGLVVGTDHNAEGITGFYTKWGDGACDLLPLRGLNKRQVRLLGKALGAGPELHEKPATADLEDLRPLRSDEEALGVTYDVIDDFLEGKAIADADLRRIKAQYLKTQHKRSDPPAAMGPFTGQDSQTR</sequence>
<gene>
    <name evidence="8 13" type="primary">nadE</name>
    <name evidence="13" type="ORF">ACFOZ5_08395</name>
</gene>
<feature type="binding site" description="in other chain" evidence="8">
    <location>
        <position position="152"/>
    </location>
    <ligand>
        <name>deamido-NAD(+)</name>
        <dbReference type="ChEBI" id="CHEBI:58437"/>
        <note>ligand shared between two neighboring subunits</note>
    </ligand>
</feature>
<organism evidence="13 14">
    <name type="scientific">Marinobacter lacisalsi</name>
    <dbReference type="NCBI Taxonomy" id="475979"/>
    <lineage>
        <taxon>Bacteria</taxon>
        <taxon>Pseudomonadati</taxon>
        <taxon>Pseudomonadota</taxon>
        <taxon>Gammaproteobacteria</taxon>
        <taxon>Pseudomonadales</taxon>
        <taxon>Marinobacteraceae</taxon>
        <taxon>Marinobacter</taxon>
    </lineage>
</organism>
<evidence type="ECO:0000313" key="13">
    <source>
        <dbReference type="EMBL" id="MFC4259044.1"/>
    </source>
</evidence>
<evidence type="ECO:0000256" key="2">
    <source>
        <dbReference type="ARBA" id="ARBA00022598"/>
    </source>
</evidence>
<keyword evidence="3 8" id="KW-0479">Metal-binding</keyword>
<evidence type="ECO:0000256" key="9">
    <source>
        <dbReference type="RuleBase" id="RU003811"/>
    </source>
</evidence>
<dbReference type="InterPro" id="IPR003694">
    <property type="entry name" value="NAD_synthase"/>
</dbReference>
<dbReference type="CDD" id="cd00553">
    <property type="entry name" value="NAD_synthase"/>
    <property type="match status" value="1"/>
</dbReference>
<dbReference type="RefSeq" id="WP_379886587.1">
    <property type="nucleotide sequence ID" value="NZ_JBHSDI010000011.1"/>
</dbReference>
<comment type="subunit">
    <text evidence="8">Homodimer.</text>
</comment>
<proteinExistence type="inferred from homology"/>
<evidence type="ECO:0000256" key="6">
    <source>
        <dbReference type="ARBA" id="ARBA00022842"/>
    </source>
</evidence>
<reference evidence="14" key="1">
    <citation type="journal article" date="2019" name="Int. J. Syst. Evol. Microbiol.">
        <title>The Global Catalogue of Microorganisms (GCM) 10K type strain sequencing project: providing services to taxonomists for standard genome sequencing and annotation.</title>
        <authorList>
            <consortium name="The Broad Institute Genomics Platform"/>
            <consortium name="The Broad Institute Genome Sequencing Center for Infectious Disease"/>
            <person name="Wu L."/>
            <person name="Ma J."/>
        </authorList>
    </citation>
    <scope>NUCLEOTIDE SEQUENCE [LARGE SCALE GENOMIC DNA]</scope>
    <source>
        <strain evidence="14">CECT 7297</strain>
    </source>
</reference>
<comment type="function">
    <text evidence="8">Catalyzes the ATP-dependent amidation of deamido-NAD to form NAD. Uses ammonia as a nitrogen source.</text>
</comment>
<feature type="binding site" description="in other chain" evidence="8">
    <location>
        <begin position="272"/>
        <end position="273"/>
    </location>
    <ligand>
        <name>deamido-NAD(+)</name>
        <dbReference type="ChEBI" id="CHEBI:58437"/>
        <note>ligand shared between two neighboring subunits</note>
    </ligand>
</feature>
<dbReference type="Pfam" id="PF02540">
    <property type="entry name" value="NAD_synthase"/>
    <property type="match status" value="1"/>
</dbReference>
<evidence type="ECO:0000259" key="12">
    <source>
        <dbReference type="Pfam" id="PF02540"/>
    </source>
</evidence>
<feature type="binding site" evidence="8">
    <location>
        <position position="223"/>
    </location>
    <ligand>
        <name>ATP</name>
        <dbReference type="ChEBI" id="CHEBI:30616"/>
    </ligand>
</feature>
<protein>
    <recommendedName>
        <fullName evidence="8 10">NH(3)-dependent NAD(+) synthetase</fullName>
        <ecNumber evidence="8 10">6.3.1.5</ecNumber>
    </recommendedName>
</protein>
<evidence type="ECO:0000256" key="7">
    <source>
        <dbReference type="ARBA" id="ARBA00023027"/>
    </source>
</evidence>
<feature type="binding site" evidence="8">
    <location>
        <position position="58"/>
    </location>
    <ligand>
        <name>Mg(2+)</name>
        <dbReference type="ChEBI" id="CHEBI:18420"/>
    </ligand>
</feature>
<evidence type="ECO:0000256" key="10">
    <source>
        <dbReference type="RuleBase" id="RU003812"/>
    </source>
</evidence>
<dbReference type="InterPro" id="IPR014729">
    <property type="entry name" value="Rossmann-like_a/b/a_fold"/>
</dbReference>
<comment type="caution">
    <text evidence="13">The sequence shown here is derived from an EMBL/GenBank/DDBJ whole genome shotgun (WGS) entry which is preliminary data.</text>
</comment>
<comment type="pathway">
    <text evidence="8">Cofactor biosynthesis; NAD(+) biosynthesis; NAD(+) from deamido-NAD(+) (ammonia route): step 1/1.</text>
</comment>
<evidence type="ECO:0000313" key="14">
    <source>
        <dbReference type="Proteomes" id="UP001595798"/>
    </source>
</evidence>
<dbReference type="NCBIfam" id="NF001979">
    <property type="entry name" value="PRK00768.1"/>
    <property type="match status" value="1"/>
</dbReference>
<dbReference type="EMBL" id="JBHSDI010000011">
    <property type="protein sequence ID" value="MFC4259044.1"/>
    <property type="molecule type" value="Genomic_DNA"/>
</dbReference>
<evidence type="ECO:0000256" key="11">
    <source>
        <dbReference type="SAM" id="MobiDB-lite"/>
    </source>
</evidence>
<feature type="domain" description="NAD/GMP synthase" evidence="12">
    <location>
        <begin position="30"/>
        <end position="277"/>
    </location>
</feature>
<keyword evidence="4 8" id="KW-0547">Nucleotide-binding</keyword>
<evidence type="ECO:0000256" key="3">
    <source>
        <dbReference type="ARBA" id="ARBA00022723"/>
    </source>
</evidence>
<feature type="binding site" evidence="8">
    <location>
        <position position="177"/>
    </location>
    <ligand>
        <name>Mg(2+)</name>
        <dbReference type="ChEBI" id="CHEBI:18420"/>
    </ligand>
</feature>
<dbReference type="Proteomes" id="UP001595798">
    <property type="component" value="Unassembled WGS sequence"/>
</dbReference>
<dbReference type="PANTHER" id="PTHR23090:SF7">
    <property type="entry name" value="NH(3)-DEPENDENT NAD(+) SYNTHETASE"/>
    <property type="match status" value="1"/>
</dbReference>
<dbReference type="Gene3D" id="3.40.50.620">
    <property type="entry name" value="HUPs"/>
    <property type="match status" value="1"/>
</dbReference>
<feature type="binding site" evidence="8">
    <location>
        <position position="192"/>
    </location>
    <ligand>
        <name>deamido-NAD(+)</name>
        <dbReference type="ChEBI" id="CHEBI:58437"/>
        <note>ligand shared between two neighboring subunits</note>
    </ligand>
</feature>
<evidence type="ECO:0000256" key="4">
    <source>
        <dbReference type="ARBA" id="ARBA00022741"/>
    </source>
</evidence>
<keyword evidence="6 8" id="KW-0460">Magnesium</keyword>
<keyword evidence="7 8" id="KW-0520">NAD</keyword>
<name>A0ABV8QGB8_9GAMM</name>
<accession>A0ABV8QGB8</accession>
<keyword evidence="14" id="KW-1185">Reference proteome</keyword>
<evidence type="ECO:0000256" key="8">
    <source>
        <dbReference type="HAMAP-Rule" id="MF_00193"/>
    </source>
</evidence>
<dbReference type="HAMAP" id="MF_00193">
    <property type="entry name" value="NadE_ammonia_dep"/>
    <property type="match status" value="1"/>
</dbReference>
<dbReference type="InterPro" id="IPR022310">
    <property type="entry name" value="NAD/GMP_synthase"/>
</dbReference>
<feature type="binding site" evidence="8">
    <location>
        <begin position="52"/>
        <end position="59"/>
    </location>
    <ligand>
        <name>ATP</name>
        <dbReference type="ChEBI" id="CHEBI:30616"/>
    </ligand>
</feature>
<feature type="binding site" evidence="8">
    <location>
        <position position="172"/>
    </location>
    <ligand>
        <name>ATP</name>
        <dbReference type="ChEBI" id="CHEBI:30616"/>
    </ligand>
</feature>
<dbReference type="GO" id="GO:0008795">
    <property type="term" value="F:NAD+ synthase activity"/>
    <property type="evidence" value="ECO:0007669"/>
    <property type="project" value="UniProtKB-EC"/>
</dbReference>
<dbReference type="EC" id="6.3.1.5" evidence="8 10"/>
<dbReference type="NCBIfam" id="TIGR00552">
    <property type="entry name" value="nadE"/>
    <property type="match status" value="1"/>
</dbReference>
<feature type="region of interest" description="Disordered" evidence="11">
    <location>
        <begin position="269"/>
        <end position="292"/>
    </location>
</feature>
<keyword evidence="5 8" id="KW-0067">ATP-binding</keyword>
<dbReference type="SUPFAM" id="SSF52402">
    <property type="entry name" value="Adenine nucleotide alpha hydrolases-like"/>
    <property type="match status" value="1"/>
</dbReference>
<dbReference type="PANTHER" id="PTHR23090">
    <property type="entry name" value="NH 3 /GLUTAMINE-DEPENDENT NAD + SYNTHETASE"/>
    <property type="match status" value="1"/>
</dbReference>
<comment type="similarity">
    <text evidence="1 8 9">Belongs to the NAD synthetase family.</text>
</comment>
<dbReference type="InterPro" id="IPR022926">
    <property type="entry name" value="NH(3)-dep_NAD(+)_synth"/>
</dbReference>